<evidence type="ECO:0000256" key="1">
    <source>
        <dbReference type="ARBA" id="ARBA00004172"/>
    </source>
</evidence>
<dbReference type="EMBL" id="PZQS01000003">
    <property type="protein sequence ID" value="PVD33993.1"/>
    <property type="molecule type" value="Genomic_DNA"/>
</dbReference>
<dbReference type="InterPro" id="IPR037789">
    <property type="entry name" value="FIP_classI"/>
</dbReference>
<dbReference type="Pfam" id="PF00168">
    <property type="entry name" value="C2"/>
    <property type="match status" value="1"/>
</dbReference>
<proteinExistence type="predicted"/>
<dbReference type="AlphaFoldDB" id="A0A2T7PKP1"/>
<evidence type="ECO:0000313" key="6">
    <source>
        <dbReference type="Proteomes" id="UP000245119"/>
    </source>
</evidence>
<dbReference type="PANTHER" id="PTHR15746">
    <property type="entry name" value="RAB11-RELATED"/>
    <property type="match status" value="1"/>
</dbReference>
<name>A0A2T7PKP1_POMCA</name>
<accession>A0A2T7PKP1</accession>
<evidence type="ECO:0000259" key="4">
    <source>
        <dbReference type="PROSITE" id="PS50004"/>
    </source>
</evidence>
<gene>
    <name evidence="5" type="ORF">C0Q70_05255</name>
</gene>
<feature type="compositionally biased region" description="Basic residues" evidence="3">
    <location>
        <begin position="320"/>
        <end position="329"/>
    </location>
</feature>
<comment type="subcellular location">
    <subcellularLocation>
        <location evidence="1">Recycling endosome</location>
    </subcellularLocation>
</comment>
<dbReference type="STRING" id="400727.A0A2T7PKP1"/>
<dbReference type="GO" id="GO:0031267">
    <property type="term" value="F:small GTPase binding"/>
    <property type="evidence" value="ECO:0007669"/>
    <property type="project" value="InterPro"/>
</dbReference>
<feature type="compositionally biased region" description="Basic and acidic residues" evidence="3">
    <location>
        <begin position="163"/>
        <end position="180"/>
    </location>
</feature>
<dbReference type="GO" id="GO:0055037">
    <property type="term" value="C:recycling endosome"/>
    <property type="evidence" value="ECO:0007669"/>
    <property type="project" value="UniProtKB-SubCell"/>
</dbReference>
<keyword evidence="2" id="KW-0967">Endosome</keyword>
<dbReference type="PROSITE" id="PS50004">
    <property type="entry name" value="C2"/>
    <property type="match status" value="1"/>
</dbReference>
<dbReference type="SUPFAM" id="SSF49562">
    <property type="entry name" value="C2 domain (Calcium/lipid-binding domain, CaLB)"/>
    <property type="match status" value="1"/>
</dbReference>
<dbReference type="SMART" id="SM00239">
    <property type="entry name" value="C2"/>
    <property type="match status" value="1"/>
</dbReference>
<dbReference type="OrthoDB" id="8956628at2759"/>
<comment type="caution">
    <text evidence="5">The sequence shown here is derived from an EMBL/GenBank/DDBJ whole genome shotgun (WGS) entry which is preliminary data.</text>
</comment>
<dbReference type="GO" id="GO:0045055">
    <property type="term" value="P:regulated exocytosis"/>
    <property type="evidence" value="ECO:0007669"/>
    <property type="project" value="TreeGrafter"/>
</dbReference>
<dbReference type="PANTHER" id="PTHR15746:SF23">
    <property type="entry name" value="RAB11 INTERACTING PROTEIN, ISOFORM A"/>
    <property type="match status" value="1"/>
</dbReference>
<organism evidence="5 6">
    <name type="scientific">Pomacea canaliculata</name>
    <name type="common">Golden apple snail</name>
    <dbReference type="NCBI Taxonomy" id="400727"/>
    <lineage>
        <taxon>Eukaryota</taxon>
        <taxon>Metazoa</taxon>
        <taxon>Spiralia</taxon>
        <taxon>Lophotrochozoa</taxon>
        <taxon>Mollusca</taxon>
        <taxon>Gastropoda</taxon>
        <taxon>Caenogastropoda</taxon>
        <taxon>Architaenioglossa</taxon>
        <taxon>Ampullarioidea</taxon>
        <taxon>Ampullariidae</taxon>
        <taxon>Pomacea</taxon>
    </lineage>
</organism>
<evidence type="ECO:0000256" key="3">
    <source>
        <dbReference type="SAM" id="MobiDB-lite"/>
    </source>
</evidence>
<sequence length="502" mass="56669">MYGNKDIFASIRKLYKQKPGDSGSNDVFVTIQLGKEKYQTSTIKNAQNPEWFEECDLPIPHMHSEIEVQLFHRGILSDDFLGYTTIPLWEQKIQDKAKSQWIHLKNKPSRGPDNKPRGEIEVKVTFHSHSRVDFSSGLKKRSSSLRNLATAFGDRLKLTRSKSFRENRKDPEGGKPDKHLNQNHGSLNDIPERKPHMQKGIITSGQRKPPVTPLPTVSFPALDVNHSWVDAAEEGLTRSYSMSAAYVKTMSLDRGGILSLTSSADQPAGGWPACTKRRPLSANANYLDSVLRRERIRCESIRERTEPEESSSTDEERTLRRPRPRKPRSRSSLQEPVTQVAEEMPAMRHPASFSSHLTSTPVCLESDERILVESQRPETITNGSFQYDRSNIGSLGRRVKPSNTLGYPNGEVTMRKRSKRDRLKLYRQAGRCITVQGFEGRFGGLYDDSLSDPSDSSRTDIPDDTLAVYKTMNKEVIVIFFSVNFIDGLAQSGDSKQSPAYP</sequence>
<reference evidence="5 6" key="1">
    <citation type="submission" date="2018-04" db="EMBL/GenBank/DDBJ databases">
        <title>The genome of golden apple snail Pomacea canaliculata provides insight into stress tolerance and invasive adaptation.</title>
        <authorList>
            <person name="Liu C."/>
            <person name="Liu B."/>
            <person name="Ren Y."/>
            <person name="Zhang Y."/>
            <person name="Wang H."/>
            <person name="Li S."/>
            <person name="Jiang F."/>
            <person name="Yin L."/>
            <person name="Zhang G."/>
            <person name="Qian W."/>
            <person name="Fan W."/>
        </authorList>
    </citation>
    <scope>NUCLEOTIDE SEQUENCE [LARGE SCALE GENOMIC DNA]</scope>
    <source>
        <strain evidence="5">SZHN2017</strain>
        <tissue evidence="5">Muscle</tissue>
    </source>
</reference>
<feature type="region of interest" description="Disordered" evidence="3">
    <location>
        <begin position="302"/>
        <end position="339"/>
    </location>
</feature>
<keyword evidence="6" id="KW-1185">Reference proteome</keyword>
<dbReference type="Gene3D" id="2.60.40.150">
    <property type="entry name" value="C2 domain"/>
    <property type="match status" value="1"/>
</dbReference>
<dbReference type="Proteomes" id="UP000245119">
    <property type="component" value="Linkage Group LG3"/>
</dbReference>
<dbReference type="InterPro" id="IPR035892">
    <property type="entry name" value="C2_domain_sf"/>
</dbReference>
<dbReference type="InterPro" id="IPR000008">
    <property type="entry name" value="C2_dom"/>
</dbReference>
<evidence type="ECO:0000256" key="2">
    <source>
        <dbReference type="ARBA" id="ARBA00022753"/>
    </source>
</evidence>
<feature type="domain" description="C2" evidence="4">
    <location>
        <begin position="1"/>
        <end position="102"/>
    </location>
</feature>
<evidence type="ECO:0000313" key="5">
    <source>
        <dbReference type="EMBL" id="PVD33993.1"/>
    </source>
</evidence>
<protein>
    <recommendedName>
        <fullName evidence="4">C2 domain-containing protein</fullName>
    </recommendedName>
</protein>
<feature type="region of interest" description="Disordered" evidence="3">
    <location>
        <begin position="159"/>
        <end position="193"/>
    </location>
</feature>